<dbReference type="Gene3D" id="3.40.630.30">
    <property type="match status" value="1"/>
</dbReference>
<dbReference type="PROSITE" id="PS51186">
    <property type="entry name" value="GNAT"/>
    <property type="match status" value="1"/>
</dbReference>
<dbReference type="SUPFAM" id="SSF55729">
    <property type="entry name" value="Acyl-CoA N-acyltransferases (Nat)"/>
    <property type="match status" value="2"/>
</dbReference>
<proteinExistence type="predicted"/>
<feature type="domain" description="N-acetyltransferase" evidence="3">
    <location>
        <begin position="175"/>
        <end position="330"/>
    </location>
</feature>
<dbReference type="AlphaFoldDB" id="A0A6F8XQ66"/>
<dbReference type="KEGG" id="pfla:Pflav_023570"/>
<organism evidence="4 5">
    <name type="scientific">Phytohabitans flavus</name>
    <dbReference type="NCBI Taxonomy" id="1076124"/>
    <lineage>
        <taxon>Bacteria</taxon>
        <taxon>Bacillati</taxon>
        <taxon>Actinomycetota</taxon>
        <taxon>Actinomycetes</taxon>
        <taxon>Micromonosporales</taxon>
        <taxon>Micromonosporaceae</taxon>
    </lineage>
</organism>
<reference evidence="4 5" key="2">
    <citation type="submission" date="2020-03" db="EMBL/GenBank/DDBJ databases">
        <authorList>
            <person name="Ichikawa N."/>
            <person name="Kimura A."/>
            <person name="Kitahashi Y."/>
            <person name="Uohara A."/>
        </authorList>
    </citation>
    <scope>NUCLEOTIDE SEQUENCE [LARGE SCALE GENOMIC DNA]</scope>
    <source>
        <strain evidence="4 5">NBRC 107702</strain>
    </source>
</reference>
<evidence type="ECO:0000313" key="5">
    <source>
        <dbReference type="Proteomes" id="UP000502508"/>
    </source>
</evidence>
<evidence type="ECO:0000313" key="4">
    <source>
        <dbReference type="EMBL" id="BCB75947.1"/>
    </source>
</evidence>
<name>A0A6F8XQ66_9ACTN</name>
<reference evidence="4 5" key="1">
    <citation type="submission" date="2020-03" db="EMBL/GenBank/DDBJ databases">
        <title>Whole genome shotgun sequence of Phytohabitans flavus NBRC 107702.</title>
        <authorList>
            <person name="Komaki H."/>
            <person name="Tamura T."/>
        </authorList>
    </citation>
    <scope>NUCLEOTIDE SEQUENCE [LARGE SCALE GENOMIC DNA]</scope>
    <source>
        <strain evidence="4 5">NBRC 107702</strain>
    </source>
</reference>
<dbReference type="Pfam" id="PF00583">
    <property type="entry name" value="Acetyltransf_1"/>
    <property type="match status" value="1"/>
</dbReference>
<evidence type="ECO:0000259" key="3">
    <source>
        <dbReference type="PROSITE" id="PS51186"/>
    </source>
</evidence>
<evidence type="ECO:0000256" key="1">
    <source>
        <dbReference type="ARBA" id="ARBA00022679"/>
    </source>
</evidence>
<accession>A0A6F8XQ66</accession>
<keyword evidence="1" id="KW-0808">Transferase</keyword>
<keyword evidence="5" id="KW-1185">Reference proteome</keyword>
<dbReference type="InterPro" id="IPR016181">
    <property type="entry name" value="Acyl_CoA_acyltransferase"/>
</dbReference>
<dbReference type="CDD" id="cd04301">
    <property type="entry name" value="NAT_SF"/>
    <property type="match status" value="1"/>
</dbReference>
<protein>
    <recommendedName>
        <fullName evidence="3">N-acetyltransferase domain-containing protein</fullName>
    </recommendedName>
</protein>
<dbReference type="GO" id="GO:0016747">
    <property type="term" value="F:acyltransferase activity, transferring groups other than amino-acyl groups"/>
    <property type="evidence" value="ECO:0007669"/>
    <property type="project" value="InterPro"/>
</dbReference>
<gene>
    <name evidence="4" type="ORF">Pflav_023570</name>
</gene>
<sequence>MIIGGVTFPAGWTTRRPTLDDLTEILALVHASDLAAVGQADFSSDDVREALAGSPHVAPERDSLLAYAPDGSLAGWAYLENESGGDRDFLEVYTHPETGLPAQAPLLALTLARVAERAGELGHGTMTVRAGAIPTERPYIAALRAAGFEFVKRYARMRRSLADVPATPPPVPDGISIRPVDPGEDADMRLFHRILDTAFRDTPDYQPRAYERWREWVDGQASVAWDEWLVAAVGGRPAGILQSADQSLEDGEGWVKMLAVSREYRRRGVGEALLRHAFALYAAKGRANVGLGVDLENPTEAARLYRAVGMTPAYEADIFERTVASSPMGR</sequence>
<keyword evidence="2" id="KW-0012">Acyltransferase</keyword>
<dbReference type="InterPro" id="IPR000182">
    <property type="entry name" value="GNAT_dom"/>
</dbReference>
<dbReference type="Proteomes" id="UP000502508">
    <property type="component" value="Chromosome"/>
</dbReference>
<dbReference type="InterPro" id="IPR050680">
    <property type="entry name" value="YpeA/RimI_acetyltransf"/>
</dbReference>
<dbReference type="EMBL" id="AP022870">
    <property type="protein sequence ID" value="BCB75947.1"/>
    <property type="molecule type" value="Genomic_DNA"/>
</dbReference>
<dbReference type="PANTHER" id="PTHR43420">
    <property type="entry name" value="ACETYLTRANSFERASE"/>
    <property type="match status" value="1"/>
</dbReference>
<evidence type="ECO:0000256" key="2">
    <source>
        <dbReference type="ARBA" id="ARBA00023315"/>
    </source>
</evidence>